<dbReference type="GeneID" id="91103690"/>
<accession>A0AAX4KLH9</accession>
<organism evidence="2 3">
    <name type="scientific">Kwoniella europaea PYCC6329</name>
    <dbReference type="NCBI Taxonomy" id="1423913"/>
    <lineage>
        <taxon>Eukaryota</taxon>
        <taxon>Fungi</taxon>
        <taxon>Dikarya</taxon>
        <taxon>Basidiomycota</taxon>
        <taxon>Agaricomycotina</taxon>
        <taxon>Tremellomycetes</taxon>
        <taxon>Tremellales</taxon>
        <taxon>Cryptococcaceae</taxon>
        <taxon>Kwoniella</taxon>
    </lineage>
</organism>
<dbReference type="AlphaFoldDB" id="A0AAX4KLH9"/>
<sequence length="303" mass="33953">MNHKTVLLSLTSLGLGLLTYQHLSLRSLYPSLSVPPQLSISNRSLKPYSTNHWTKCEVGDSWAVKVPESTLIRQLPLDGEDGDLGEKWNKAFWTTWPLRLEGILLGSIINMVKHRSNGENDERKEVDWSEEGHGFEMKVGQTAVNGLFTVESIDQIPFHLRSHVTSTSTSTQITYSWGNLSPPGPTEPSSWISIPIRGGYHTLSVLSESYLNSQDHSSKENEFSSRSESGDDQWVYLIFTAHGISSTSTSASTSTSSNDQPGKRGMFDKLFIEFHKTYSRILVHLAIRQMGLSNVVEKVDRWP</sequence>
<dbReference type="RefSeq" id="XP_066084761.1">
    <property type="nucleotide sequence ID" value="XM_066228664.1"/>
</dbReference>
<proteinExistence type="predicted"/>
<keyword evidence="3" id="KW-1185">Reference proteome</keyword>
<evidence type="ECO:0000313" key="3">
    <source>
        <dbReference type="Proteomes" id="UP001358614"/>
    </source>
</evidence>
<evidence type="ECO:0000313" key="2">
    <source>
        <dbReference type="EMBL" id="WWD06794.1"/>
    </source>
</evidence>
<evidence type="ECO:0000256" key="1">
    <source>
        <dbReference type="SAM" id="SignalP"/>
    </source>
</evidence>
<gene>
    <name evidence="2" type="ORF">V865_004889</name>
</gene>
<feature type="signal peptide" evidence="1">
    <location>
        <begin position="1"/>
        <end position="16"/>
    </location>
</feature>
<feature type="chain" id="PRO_5043421863" description="SUN domain-containing protein" evidence="1">
    <location>
        <begin position="17"/>
        <end position="303"/>
    </location>
</feature>
<dbReference type="KEGG" id="ker:91103690"/>
<reference evidence="2 3" key="1">
    <citation type="submission" date="2024-01" db="EMBL/GenBank/DDBJ databases">
        <title>Comparative genomics of Cryptococcus and Kwoniella reveals pathogenesis evolution and contrasting modes of karyotype evolution via chromosome fusion or intercentromeric recombination.</title>
        <authorList>
            <person name="Coelho M.A."/>
            <person name="David-Palma M."/>
            <person name="Shea T."/>
            <person name="Bowers K."/>
            <person name="McGinley-Smith S."/>
            <person name="Mohammad A.W."/>
            <person name="Gnirke A."/>
            <person name="Yurkov A.M."/>
            <person name="Nowrousian M."/>
            <person name="Sun S."/>
            <person name="Cuomo C.A."/>
            <person name="Heitman J."/>
        </authorList>
    </citation>
    <scope>NUCLEOTIDE SEQUENCE [LARGE SCALE GENOMIC DNA]</scope>
    <source>
        <strain evidence="2 3">PYCC6329</strain>
    </source>
</reference>
<protein>
    <recommendedName>
        <fullName evidence="4">SUN domain-containing protein</fullName>
    </recommendedName>
</protein>
<dbReference type="Proteomes" id="UP001358614">
    <property type="component" value="Chromosome 1"/>
</dbReference>
<name>A0AAX4KLH9_9TREE</name>
<dbReference type="EMBL" id="CP144089">
    <property type="protein sequence ID" value="WWD06794.1"/>
    <property type="molecule type" value="Genomic_DNA"/>
</dbReference>
<keyword evidence="1" id="KW-0732">Signal</keyword>
<evidence type="ECO:0008006" key="4">
    <source>
        <dbReference type="Google" id="ProtNLM"/>
    </source>
</evidence>